<proteinExistence type="inferred from homology"/>
<dbReference type="SFLD" id="SFLDS00003">
    <property type="entry name" value="Haloacid_Dehalogenase"/>
    <property type="match status" value="1"/>
</dbReference>
<sequence length="794" mass="85206">MENIILDIEGMTCAACANRIEKGLNKLETVDATVNLTTERAAISFNEQAISVDHFVEKVEELGYQVSSEKKDFIITGMTCAACANRIEKVLMKQQGVTEATVNLTTEVGTVQFLSSVTTPDRIVTAIEKIGYGAKLKDNQAQGETGRERVINRLKRKVIISSILTFPLFLTMAVHLFQAPMPALLMNPWFQMLLATPVQFYIGWQFYTGAYRSLKSGSANMDVLVALGTSAAYFYSVYEGYLTLEHQGMGHMGHADLYFETSAMLITLIILGKYLEAVAKGRTTEALSKLLGLQAKQARVLINGEEKLLPIDQVKVGDTIIIKPGEKIPVDGEVISGKSAIDESMLTGESIPVEKTVADTVIGATMNKNGSLTIKATKVGEDTALANIIRIVEEAQGSKAPIQRLVDKISGVFVPIVVAVAIITFIIWYFFTPTGFEPSFVAAIAVLVIACPCALGLATPTSIMVGTGKAAELGILFKGGEHIEGAGKTQVVVFDKTGTITHGKPVVTDYQGSDQTLALIASAEHNSEHPLADAIVQYSKDKALELHKVDDFQGVPGHGIEARIADQTVLVGTRKFLQDHEIDVANYEIEIDQLEQQGKTVMLIGIDQAFQGLIAVADTVKDNARQALDELKHMGMELVMLTGDNATTARAIAEEVGIERVIAQVVPEQKAKTIEKLQAEGKKVTMVGDGINDAPALVVADTGIAIGTGADVAIEAADVTILAGDLALLPKAFKVSQATIKNIKQNLFWAFAYNSAGIPIAAFGLLAPWIAGAAMAFSSVSVVSNALRLKRVKI</sequence>
<dbReference type="InterPro" id="IPR036412">
    <property type="entry name" value="HAD-like_sf"/>
</dbReference>
<evidence type="ECO:0000256" key="16">
    <source>
        <dbReference type="ARBA" id="ARBA00022989"/>
    </source>
</evidence>
<gene>
    <name evidence="25" type="ORF">SAMN04488134_11168</name>
</gene>
<dbReference type="STRING" id="872970.SAMN04488134_11168"/>
<keyword evidence="11 23" id="KW-0547">Nucleotide-binding</keyword>
<dbReference type="PANTHER" id="PTHR43520:SF8">
    <property type="entry name" value="P-TYPE CU(+) TRANSPORTER"/>
    <property type="match status" value="1"/>
</dbReference>
<dbReference type="NCBIfam" id="TIGR00003">
    <property type="entry name" value="copper ion binding protein"/>
    <property type="match status" value="2"/>
</dbReference>
<keyword evidence="9 23" id="KW-0479">Metal-binding</keyword>
<evidence type="ECO:0000256" key="22">
    <source>
        <dbReference type="ARBA" id="ARBA00049289"/>
    </source>
</evidence>
<dbReference type="FunFam" id="2.70.150.10:FF:000020">
    <property type="entry name" value="Copper-exporting P-type ATPase A"/>
    <property type="match status" value="1"/>
</dbReference>
<evidence type="ECO:0000256" key="7">
    <source>
        <dbReference type="ARBA" id="ARBA00022553"/>
    </source>
</evidence>
<protein>
    <recommendedName>
        <fullName evidence="4">Copper-exporting P-type ATPase</fullName>
        <ecNumber evidence="3">7.2.2.8</ecNumber>
    </recommendedName>
    <alternativeName>
        <fullName evidence="20">Copper-exporting P-type ATPase A</fullName>
    </alternativeName>
    <alternativeName>
        <fullName evidence="21">Cu(+)-exporting ATPase</fullName>
    </alternativeName>
</protein>
<dbReference type="InterPro" id="IPR059000">
    <property type="entry name" value="ATPase_P-type_domA"/>
</dbReference>
<evidence type="ECO:0000256" key="15">
    <source>
        <dbReference type="ARBA" id="ARBA00022967"/>
    </source>
</evidence>
<dbReference type="GO" id="GO:0005524">
    <property type="term" value="F:ATP binding"/>
    <property type="evidence" value="ECO:0007669"/>
    <property type="project" value="UniProtKB-UniRule"/>
</dbReference>
<dbReference type="InterPro" id="IPR018303">
    <property type="entry name" value="ATPase_P-typ_P_site"/>
</dbReference>
<dbReference type="SUPFAM" id="SSF81665">
    <property type="entry name" value="Calcium ATPase, transmembrane domain M"/>
    <property type="match status" value="1"/>
</dbReference>
<evidence type="ECO:0000256" key="23">
    <source>
        <dbReference type="RuleBase" id="RU362081"/>
    </source>
</evidence>
<dbReference type="SFLD" id="SFLDF00027">
    <property type="entry name" value="p-type_atpase"/>
    <property type="match status" value="1"/>
</dbReference>
<evidence type="ECO:0000256" key="3">
    <source>
        <dbReference type="ARBA" id="ARBA00012517"/>
    </source>
</evidence>
<dbReference type="Pfam" id="PF00702">
    <property type="entry name" value="Hydrolase"/>
    <property type="match status" value="1"/>
</dbReference>
<dbReference type="InterPro" id="IPR023214">
    <property type="entry name" value="HAD_sf"/>
</dbReference>
<keyword evidence="14" id="KW-0460">Magnesium</keyword>
<comment type="subcellular location">
    <subcellularLocation>
        <location evidence="1">Cell membrane</location>
        <topology evidence="1">Multi-pass membrane protein</topology>
    </subcellularLocation>
</comment>
<dbReference type="EC" id="7.2.2.8" evidence="3"/>
<dbReference type="InterPro" id="IPR044492">
    <property type="entry name" value="P_typ_ATPase_HD_dom"/>
</dbReference>
<feature type="transmembrane region" description="Helical" evidence="23">
    <location>
        <begin position="158"/>
        <end position="177"/>
    </location>
</feature>
<feature type="transmembrane region" description="Helical" evidence="23">
    <location>
        <begin position="438"/>
        <end position="459"/>
    </location>
</feature>
<feature type="transmembrane region" description="Helical" evidence="23">
    <location>
        <begin position="219"/>
        <end position="237"/>
    </location>
</feature>
<evidence type="ECO:0000256" key="11">
    <source>
        <dbReference type="ARBA" id="ARBA00022741"/>
    </source>
</evidence>
<evidence type="ECO:0000256" key="5">
    <source>
        <dbReference type="ARBA" id="ARBA00022448"/>
    </source>
</evidence>
<dbReference type="InterPro" id="IPR001757">
    <property type="entry name" value="P_typ_ATPase"/>
</dbReference>
<keyword evidence="8 23" id="KW-0812">Transmembrane</keyword>
<dbReference type="RefSeq" id="WP_091499461.1">
    <property type="nucleotide sequence ID" value="NZ_FODJ01000011.1"/>
</dbReference>
<reference evidence="25 26" key="1">
    <citation type="submission" date="2016-10" db="EMBL/GenBank/DDBJ databases">
        <authorList>
            <person name="de Groot N.N."/>
        </authorList>
    </citation>
    <scope>NUCLEOTIDE SEQUENCE [LARGE SCALE GENOMIC DNA]</scope>
    <source>
        <strain evidence="25 26">CGMCC 1.10434</strain>
    </source>
</reference>
<dbReference type="GO" id="GO:0016887">
    <property type="term" value="F:ATP hydrolysis activity"/>
    <property type="evidence" value="ECO:0007669"/>
    <property type="project" value="InterPro"/>
</dbReference>
<dbReference type="EMBL" id="FODJ01000011">
    <property type="protein sequence ID" value="SEO70849.1"/>
    <property type="molecule type" value="Genomic_DNA"/>
</dbReference>
<dbReference type="InterPro" id="IPR023298">
    <property type="entry name" value="ATPase_P-typ_TM_dom_sf"/>
</dbReference>
<evidence type="ECO:0000256" key="18">
    <source>
        <dbReference type="ARBA" id="ARBA00023065"/>
    </source>
</evidence>
<keyword evidence="18" id="KW-0406">Ion transport</keyword>
<dbReference type="PANTHER" id="PTHR43520">
    <property type="entry name" value="ATP7, ISOFORM B"/>
    <property type="match status" value="1"/>
</dbReference>
<dbReference type="FunFam" id="3.30.70.100:FF:000005">
    <property type="entry name" value="Copper-exporting P-type ATPase A"/>
    <property type="match status" value="2"/>
</dbReference>
<evidence type="ECO:0000256" key="2">
    <source>
        <dbReference type="ARBA" id="ARBA00006024"/>
    </source>
</evidence>
<dbReference type="CDD" id="cd00371">
    <property type="entry name" value="HMA"/>
    <property type="match status" value="2"/>
</dbReference>
<dbReference type="GO" id="GO:0043682">
    <property type="term" value="F:P-type divalent copper transporter activity"/>
    <property type="evidence" value="ECO:0007669"/>
    <property type="project" value="TreeGrafter"/>
</dbReference>
<organism evidence="25 26">
    <name type="scientific">Amphibacillus marinus</name>
    <dbReference type="NCBI Taxonomy" id="872970"/>
    <lineage>
        <taxon>Bacteria</taxon>
        <taxon>Bacillati</taxon>
        <taxon>Bacillota</taxon>
        <taxon>Bacilli</taxon>
        <taxon>Bacillales</taxon>
        <taxon>Bacillaceae</taxon>
        <taxon>Amphibacillus</taxon>
    </lineage>
</organism>
<dbReference type="OrthoDB" id="9813266at2"/>
<dbReference type="NCBIfam" id="TIGR01525">
    <property type="entry name" value="ATPase-IB_hvy"/>
    <property type="match status" value="1"/>
</dbReference>
<dbReference type="PROSITE" id="PS01047">
    <property type="entry name" value="HMA_1"/>
    <property type="match status" value="2"/>
</dbReference>
<dbReference type="Gene3D" id="3.40.50.1000">
    <property type="entry name" value="HAD superfamily/HAD-like"/>
    <property type="match status" value="1"/>
</dbReference>
<keyword evidence="17" id="KW-0186">Copper</keyword>
<accession>A0A1H8RW19</accession>
<evidence type="ECO:0000256" key="20">
    <source>
        <dbReference type="ARBA" id="ARBA00029719"/>
    </source>
</evidence>
<dbReference type="FunFam" id="3.40.50.1000:FF:000144">
    <property type="entry name" value="copper-transporting ATPase 1 isoform X2"/>
    <property type="match status" value="1"/>
</dbReference>
<evidence type="ECO:0000256" key="8">
    <source>
        <dbReference type="ARBA" id="ARBA00022692"/>
    </source>
</evidence>
<evidence type="ECO:0000256" key="19">
    <source>
        <dbReference type="ARBA" id="ARBA00023136"/>
    </source>
</evidence>
<dbReference type="Proteomes" id="UP000199300">
    <property type="component" value="Unassembled WGS sequence"/>
</dbReference>
<keyword evidence="10" id="KW-0677">Repeat</keyword>
<dbReference type="SUPFAM" id="SSF55008">
    <property type="entry name" value="HMA, heavy metal-associated domain"/>
    <property type="match status" value="2"/>
</dbReference>
<dbReference type="PRINTS" id="PR00120">
    <property type="entry name" value="HATPASE"/>
</dbReference>
<dbReference type="AlphaFoldDB" id="A0A1H8RW19"/>
<dbReference type="Gene3D" id="2.70.150.10">
    <property type="entry name" value="Calcium-transporting ATPase, cytoplasmic transduction domain A"/>
    <property type="match status" value="1"/>
</dbReference>
<dbReference type="InterPro" id="IPR017969">
    <property type="entry name" value="Heavy-metal-associated_CS"/>
</dbReference>
<comment type="similarity">
    <text evidence="2 23">Belongs to the cation transport ATPase (P-type) (TC 3.A.3) family. Type IB subfamily.</text>
</comment>
<dbReference type="InterPro" id="IPR036163">
    <property type="entry name" value="HMA_dom_sf"/>
</dbReference>
<evidence type="ECO:0000256" key="10">
    <source>
        <dbReference type="ARBA" id="ARBA00022737"/>
    </source>
</evidence>
<dbReference type="GO" id="GO:0055070">
    <property type="term" value="P:copper ion homeostasis"/>
    <property type="evidence" value="ECO:0007669"/>
    <property type="project" value="TreeGrafter"/>
</dbReference>
<evidence type="ECO:0000259" key="24">
    <source>
        <dbReference type="PROSITE" id="PS50846"/>
    </source>
</evidence>
<feature type="domain" description="HMA" evidence="24">
    <location>
        <begin position="2"/>
        <end position="67"/>
    </location>
</feature>
<dbReference type="Gene3D" id="3.30.70.100">
    <property type="match status" value="2"/>
</dbReference>
<dbReference type="PROSITE" id="PS50846">
    <property type="entry name" value="HMA_2"/>
    <property type="match status" value="2"/>
</dbReference>
<evidence type="ECO:0000313" key="26">
    <source>
        <dbReference type="Proteomes" id="UP000199300"/>
    </source>
</evidence>
<evidence type="ECO:0000256" key="6">
    <source>
        <dbReference type="ARBA" id="ARBA00022475"/>
    </source>
</evidence>
<feature type="domain" description="HMA" evidence="24">
    <location>
        <begin position="69"/>
        <end position="135"/>
    </location>
</feature>
<evidence type="ECO:0000256" key="4">
    <source>
        <dbReference type="ARBA" id="ARBA00015102"/>
    </source>
</evidence>
<dbReference type="SFLD" id="SFLDG00002">
    <property type="entry name" value="C1.7:_P-type_atpase_like"/>
    <property type="match status" value="1"/>
</dbReference>
<evidence type="ECO:0000256" key="9">
    <source>
        <dbReference type="ARBA" id="ARBA00022723"/>
    </source>
</evidence>
<dbReference type="GO" id="GO:0005507">
    <property type="term" value="F:copper ion binding"/>
    <property type="evidence" value="ECO:0007669"/>
    <property type="project" value="InterPro"/>
</dbReference>
<dbReference type="SUPFAM" id="SSF56784">
    <property type="entry name" value="HAD-like"/>
    <property type="match status" value="1"/>
</dbReference>
<keyword evidence="7" id="KW-0597">Phosphoprotein</keyword>
<dbReference type="NCBIfam" id="TIGR01494">
    <property type="entry name" value="ATPase_P-type"/>
    <property type="match status" value="1"/>
</dbReference>
<feature type="transmembrane region" description="Helical" evidence="23">
    <location>
        <begin position="257"/>
        <end position="275"/>
    </location>
</feature>
<dbReference type="InterPro" id="IPR008250">
    <property type="entry name" value="ATPase_P-typ_transduc_dom_A_sf"/>
</dbReference>
<evidence type="ECO:0000256" key="17">
    <source>
        <dbReference type="ARBA" id="ARBA00023008"/>
    </source>
</evidence>
<dbReference type="PRINTS" id="PR00119">
    <property type="entry name" value="CATATPASE"/>
</dbReference>
<feature type="transmembrane region" description="Helical" evidence="23">
    <location>
        <begin position="746"/>
        <end position="763"/>
    </location>
</feature>
<keyword evidence="19 23" id="KW-0472">Membrane</keyword>
<feature type="transmembrane region" description="Helical" evidence="23">
    <location>
        <begin position="189"/>
        <end position="207"/>
    </location>
</feature>
<name>A0A1H8RW19_9BACI</name>
<keyword evidence="5" id="KW-0813">Transport</keyword>
<keyword evidence="26" id="KW-1185">Reference proteome</keyword>
<evidence type="ECO:0000256" key="12">
    <source>
        <dbReference type="ARBA" id="ARBA00022796"/>
    </source>
</evidence>
<dbReference type="InterPro" id="IPR006121">
    <property type="entry name" value="HMA_dom"/>
</dbReference>
<dbReference type="Gene3D" id="3.40.1110.10">
    <property type="entry name" value="Calcium-transporting ATPase, cytoplasmic domain N"/>
    <property type="match status" value="1"/>
</dbReference>
<dbReference type="NCBIfam" id="TIGR01511">
    <property type="entry name" value="ATPase-IB1_Cu"/>
    <property type="match status" value="1"/>
</dbReference>
<dbReference type="PROSITE" id="PS00154">
    <property type="entry name" value="ATPASE_E1_E2"/>
    <property type="match status" value="1"/>
</dbReference>
<keyword evidence="6 23" id="KW-1003">Cell membrane</keyword>
<keyword evidence="16 23" id="KW-1133">Transmembrane helix</keyword>
<dbReference type="GO" id="GO:0005886">
    <property type="term" value="C:plasma membrane"/>
    <property type="evidence" value="ECO:0007669"/>
    <property type="project" value="UniProtKB-SubCell"/>
</dbReference>
<evidence type="ECO:0000313" key="25">
    <source>
        <dbReference type="EMBL" id="SEO70849.1"/>
    </source>
</evidence>
<dbReference type="InterPro" id="IPR023299">
    <property type="entry name" value="ATPase_P-typ_cyto_dom_N"/>
</dbReference>
<comment type="catalytic activity">
    <reaction evidence="22">
        <text>Cu(+)(in) + ATP + H2O = Cu(+)(out) + ADP + phosphate + H(+)</text>
        <dbReference type="Rhea" id="RHEA:25792"/>
        <dbReference type="ChEBI" id="CHEBI:15377"/>
        <dbReference type="ChEBI" id="CHEBI:15378"/>
        <dbReference type="ChEBI" id="CHEBI:30616"/>
        <dbReference type="ChEBI" id="CHEBI:43474"/>
        <dbReference type="ChEBI" id="CHEBI:49552"/>
        <dbReference type="ChEBI" id="CHEBI:456216"/>
        <dbReference type="EC" id="7.2.2.8"/>
    </reaction>
</comment>
<evidence type="ECO:0000256" key="21">
    <source>
        <dbReference type="ARBA" id="ARBA00033239"/>
    </source>
</evidence>
<dbReference type="CDD" id="cd02094">
    <property type="entry name" value="P-type_ATPase_Cu-like"/>
    <property type="match status" value="1"/>
</dbReference>
<keyword evidence="12" id="KW-0187">Copper transport</keyword>
<dbReference type="SUPFAM" id="SSF81653">
    <property type="entry name" value="Calcium ATPase, transduction domain A"/>
    <property type="match status" value="1"/>
</dbReference>
<keyword evidence="13 23" id="KW-0067">ATP-binding</keyword>
<dbReference type="Pfam" id="PF00122">
    <property type="entry name" value="E1-E2_ATPase"/>
    <property type="match status" value="1"/>
</dbReference>
<feature type="transmembrane region" description="Helical" evidence="23">
    <location>
        <begin position="412"/>
        <end position="432"/>
    </location>
</feature>
<dbReference type="Pfam" id="PF00403">
    <property type="entry name" value="HMA"/>
    <property type="match status" value="2"/>
</dbReference>
<evidence type="ECO:0000256" key="13">
    <source>
        <dbReference type="ARBA" id="ARBA00022840"/>
    </source>
</evidence>
<dbReference type="InterPro" id="IPR027256">
    <property type="entry name" value="P-typ_ATPase_IB"/>
</dbReference>
<keyword evidence="15" id="KW-1278">Translocase</keyword>
<dbReference type="GO" id="GO:0140581">
    <property type="term" value="F:P-type monovalent copper transporter activity"/>
    <property type="evidence" value="ECO:0007669"/>
    <property type="project" value="UniProtKB-EC"/>
</dbReference>
<evidence type="ECO:0000256" key="1">
    <source>
        <dbReference type="ARBA" id="ARBA00004651"/>
    </source>
</evidence>
<evidence type="ECO:0000256" key="14">
    <source>
        <dbReference type="ARBA" id="ARBA00022842"/>
    </source>
</evidence>
<dbReference type="InterPro" id="IPR006122">
    <property type="entry name" value="HMA_Cu_ion-bd"/>
</dbReference>